<evidence type="ECO:0000256" key="2">
    <source>
        <dbReference type="ARBA" id="ARBA00022801"/>
    </source>
</evidence>
<proteinExistence type="predicted"/>
<name>A0ABQ4JEU2_9ACTN</name>
<reference evidence="6 7" key="1">
    <citation type="submission" date="2021-01" db="EMBL/GenBank/DDBJ databases">
        <title>Whole genome shotgun sequence of Verrucosispora qiuiae NBRC 106684.</title>
        <authorList>
            <person name="Komaki H."/>
            <person name="Tamura T."/>
        </authorList>
    </citation>
    <scope>NUCLEOTIDE SEQUENCE [LARGE SCALE GENOMIC DNA]</scope>
    <source>
        <strain evidence="6 7">NBRC 106684</strain>
    </source>
</reference>
<evidence type="ECO:0000259" key="5">
    <source>
        <dbReference type="PROSITE" id="PS51677"/>
    </source>
</evidence>
<dbReference type="InterPro" id="IPR011330">
    <property type="entry name" value="Glyco_hydro/deAcase_b/a-brl"/>
</dbReference>
<feature type="region of interest" description="Disordered" evidence="3">
    <location>
        <begin position="44"/>
        <end position="100"/>
    </location>
</feature>
<dbReference type="Gene3D" id="3.20.20.370">
    <property type="entry name" value="Glycoside hydrolase/deacetylase"/>
    <property type="match status" value="1"/>
</dbReference>
<dbReference type="SUPFAM" id="SSF88713">
    <property type="entry name" value="Glycoside hydrolase/deacetylase"/>
    <property type="match status" value="1"/>
</dbReference>
<feature type="domain" description="NodB homology" evidence="5">
    <location>
        <begin position="106"/>
        <end position="289"/>
    </location>
</feature>
<keyword evidence="4" id="KW-0812">Transmembrane</keyword>
<evidence type="ECO:0000256" key="4">
    <source>
        <dbReference type="SAM" id="Phobius"/>
    </source>
</evidence>
<keyword evidence="1" id="KW-0479">Metal-binding</keyword>
<evidence type="ECO:0000256" key="1">
    <source>
        <dbReference type="ARBA" id="ARBA00022723"/>
    </source>
</evidence>
<dbReference type="PROSITE" id="PS51677">
    <property type="entry name" value="NODB"/>
    <property type="match status" value="1"/>
</dbReference>
<dbReference type="InterPro" id="IPR050248">
    <property type="entry name" value="Polysacc_deacetylase_ArnD"/>
</dbReference>
<evidence type="ECO:0000256" key="3">
    <source>
        <dbReference type="SAM" id="MobiDB-lite"/>
    </source>
</evidence>
<dbReference type="CDD" id="cd10917">
    <property type="entry name" value="CE4_NodB_like_6s_7s"/>
    <property type="match status" value="1"/>
</dbReference>
<dbReference type="PANTHER" id="PTHR10587:SF133">
    <property type="entry name" value="CHITIN DEACETYLASE 1-RELATED"/>
    <property type="match status" value="1"/>
</dbReference>
<dbReference type="EMBL" id="BOPC01000052">
    <property type="protein sequence ID" value="GIJ28673.1"/>
    <property type="molecule type" value="Genomic_DNA"/>
</dbReference>
<evidence type="ECO:0000313" key="7">
    <source>
        <dbReference type="Proteomes" id="UP000653076"/>
    </source>
</evidence>
<sequence length="294" mass="31202">MGGYQPGAGRAIGIITLVVSAVLGSAYLLGRNLSLGPARNDSTVAATGTDHPEYADQSALSPTKPGAAPTGTPGNRSNPPDHSAAPAHDDDPNFGPMGTRISTGTDTVALTFDDGPHPEYTPQVLAILREYHVTATFCVVGENVAAYPWLIQQIVAEGHTLCNHSWNHDVTLGSRSPERIRSDLLRTSAAIRAAVPDAPISWYRQPGGAWTYSIVSVARDLGMMPLHWTLDPSDWRAPGETKIAAFVVDGVRPGSIVLLHDAGGDRQGTVNALYRILPALIARYDVHALPVRGI</sequence>
<dbReference type="PANTHER" id="PTHR10587">
    <property type="entry name" value="GLYCOSYL TRANSFERASE-RELATED"/>
    <property type="match status" value="1"/>
</dbReference>
<evidence type="ECO:0000313" key="6">
    <source>
        <dbReference type="EMBL" id="GIJ28673.1"/>
    </source>
</evidence>
<organism evidence="6 7">
    <name type="scientific">Micromonospora qiuiae</name>
    <dbReference type="NCBI Taxonomy" id="502268"/>
    <lineage>
        <taxon>Bacteria</taxon>
        <taxon>Bacillati</taxon>
        <taxon>Actinomycetota</taxon>
        <taxon>Actinomycetes</taxon>
        <taxon>Micromonosporales</taxon>
        <taxon>Micromonosporaceae</taxon>
        <taxon>Micromonospora</taxon>
    </lineage>
</organism>
<keyword evidence="7" id="KW-1185">Reference proteome</keyword>
<dbReference type="RefSeq" id="WP_239098494.1">
    <property type="nucleotide sequence ID" value="NZ_BOPC01000052.1"/>
</dbReference>
<dbReference type="InterPro" id="IPR002509">
    <property type="entry name" value="NODB_dom"/>
</dbReference>
<protein>
    <recommendedName>
        <fullName evidence="5">NodB homology domain-containing protein</fullName>
    </recommendedName>
</protein>
<keyword evidence="4" id="KW-1133">Transmembrane helix</keyword>
<keyword evidence="2" id="KW-0378">Hydrolase</keyword>
<keyword evidence="4" id="KW-0472">Membrane</keyword>
<gene>
    <name evidence="6" type="ORF">Vqi01_38350</name>
</gene>
<feature type="transmembrane region" description="Helical" evidence="4">
    <location>
        <begin position="12"/>
        <end position="30"/>
    </location>
</feature>
<accession>A0ABQ4JEU2</accession>
<dbReference type="Pfam" id="PF01522">
    <property type="entry name" value="Polysacc_deac_1"/>
    <property type="match status" value="1"/>
</dbReference>
<feature type="compositionally biased region" description="Low complexity" evidence="3">
    <location>
        <begin position="62"/>
        <end position="86"/>
    </location>
</feature>
<dbReference type="Proteomes" id="UP000653076">
    <property type="component" value="Unassembled WGS sequence"/>
</dbReference>
<comment type="caution">
    <text evidence="6">The sequence shown here is derived from an EMBL/GenBank/DDBJ whole genome shotgun (WGS) entry which is preliminary data.</text>
</comment>